<feature type="domain" description="Glycosyltransferase subfamily 4-like N-terminal" evidence="3">
    <location>
        <begin position="19"/>
        <end position="175"/>
    </location>
</feature>
<dbReference type="Pfam" id="PF13439">
    <property type="entry name" value="Glyco_transf_4"/>
    <property type="match status" value="1"/>
</dbReference>
<dbReference type="Pfam" id="PF00534">
    <property type="entry name" value="Glycos_transf_1"/>
    <property type="match status" value="1"/>
</dbReference>
<dbReference type="EMBL" id="VLLI01000005">
    <property type="protein sequence ID" value="TWJ00791.1"/>
    <property type="molecule type" value="Genomic_DNA"/>
</dbReference>
<evidence type="ECO:0000259" key="2">
    <source>
        <dbReference type="Pfam" id="PF00534"/>
    </source>
</evidence>
<comment type="caution">
    <text evidence="4">The sequence shown here is derived from an EMBL/GenBank/DDBJ whole genome shotgun (WGS) entry which is preliminary data.</text>
</comment>
<dbReference type="GO" id="GO:0016757">
    <property type="term" value="F:glycosyltransferase activity"/>
    <property type="evidence" value="ECO:0007669"/>
    <property type="project" value="InterPro"/>
</dbReference>
<proteinExistence type="predicted"/>
<protein>
    <submittedName>
        <fullName evidence="4">Glycosyltransferase involved in cell wall biosynthesis</fullName>
    </submittedName>
</protein>
<sequence length="396" mass="45129">MRIVFFTHPEFSNHQSMPRFANMLINGMKSKKHEVEIWTPKPYFFNLKVPASLKKWMGYTDQYLIFPLTIRKRIKRCSKDTIFAFCDQALGPWVPLVADRLHVIHCHDFLAQRSALRQIPENPVSWSGRQYQALIKRGYSTGKNFISVSEKTRSDLHSMLKIAPLISEVVYNGLNQLFSYQSRAESRNQLTKKLGIDLANGFILHVGGNQWYKNRTGVIEIYNAWRKKSAINLPLLMIGYSPSLKISEMHSLSPYKADIHLISGLNDEFVRMAYAGASVFLFPSLAEGFGWPIAEAMASACPVITTNEAPMTEVAGKAAFFIPKRPYNINEVNNWAQEAADLIDYVLQLPETVLNGVIESGLKNVKRFEPESVLEQIESIYKNISLQSENKLHRLL</sequence>
<dbReference type="InterPro" id="IPR028098">
    <property type="entry name" value="Glyco_trans_4-like_N"/>
</dbReference>
<gene>
    <name evidence="4" type="ORF">JN11_02050</name>
</gene>
<accession>A0A562U6K5</accession>
<reference evidence="4 5" key="1">
    <citation type="submission" date="2019-07" db="EMBL/GenBank/DDBJ databases">
        <title>Genomic Encyclopedia of Archaeal and Bacterial Type Strains, Phase II (KMG-II): from individual species to whole genera.</title>
        <authorList>
            <person name="Goeker M."/>
        </authorList>
    </citation>
    <scope>NUCLEOTIDE SEQUENCE [LARGE SCALE GENOMIC DNA]</scope>
    <source>
        <strain evidence="4 5">ATCC BAA-1854</strain>
    </source>
</reference>
<dbReference type="InterPro" id="IPR001296">
    <property type="entry name" value="Glyco_trans_1"/>
</dbReference>
<feature type="domain" description="Glycosyl transferase family 1" evidence="2">
    <location>
        <begin position="188"/>
        <end position="349"/>
    </location>
</feature>
<evidence type="ECO:0000256" key="1">
    <source>
        <dbReference type="ARBA" id="ARBA00022679"/>
    </source>
</evidence>
<dbReference type="Gene3D" id="3.40.50.2000">
    <property type="entry name" value="Glycogen Phosphorylase B"/>
    <property type="match status" value="2"/>
</dbReference>
<dbReference type="RefSeq" id="WP_144912182.1">
    <property type="nucleotide sequence ID" value="NZ_VLLI01000005.1"/>
</dbReference>
<dbReference type="AlphaFoldDB" id="A0A562U6K5"/>
<dbReference type="PANTHER" id="PTHR46401">
    <property type="entry name" value="GLYCOSYLTRANSFERASE WBBK-RELATED"/>
    <property type="match status" value="1"/>
</dbReference>
<organism evidence="4 5">
    <name type="scientific">Mucilaginibacter frigoritolerans</name>
    <dbReference type="NCBI Taxonomy" id="652788"/>
    <lineage>
        <taxon>Bacteria</taxon>
        <taxon>Pseudomonadati</taxon>
        <taxon>Bacteroidota</taxon>
        <taxon>Sphingobacteriia</taxon>
        <taxon>Sphingobacteriales</taxon>
        <taxon>Sphingobacteriaceae</taxon>
        <taxon>Mucilaginibacter</taxon>
    </lineage>
</organism>
<dbReference type="OrthoDB" id="9801609at2"/>
<dbReference type="SUPFAM" id="SSF53756">
    <property type="entry name" value="UDP-Glycosyltransferase/glycogen phosphorylase"/>
    <property type="match status" value="1"/>
</dbReference>
<dbReference type="Proteomes" id="UP000317010">
    <property type="component" value="Unassembled WGS sequence"/>
</dbReference>
<dbReference type="GO" id="GO:0009103">
    <property type="term" value="P:lipopolysaccharide biosynthetic process"/>
    <property type="evidence" value="ECO:0007669"/>
    <property type="project" value="TreeGrafter"/>
</dbReference>
<evidence type="ECO:0000313" key="4">
    <source>
        <dbReference type="EMBL" id="TWJ00791.1"/>
    </source>
</evidence>
<keyword evidence="5" id="KW-1185">Reference proteome</keyword>
<keyword evidence="1 4" id="KW-0808">Transferase</keyword>
<name>A0A562U6K5_9SPHI</name>
<evidence type="ECO:0000259" key="3">
    <source>
        <dbReference type="Pfam" id="PF13439"/>
    </source>
</evidence>
<dbReference type="PANTHER" id="PTHR46401:SF2">
    <property type="entry name" value="GLYCOSYLTRANSFERASE WBBK-RELATED"/>
    <property type="match status" value="1"/>
</dbReference>
<evidence type="ECO:0000313" key="5">
    <source>
        <dbReference type="Proteomes" id="UP000317010"/>
    </source>
</evidence>